<reference evidence="1" key="2">
    <citation type="submission" date="2020-10" db="EMBL/GenBank/DDBJ databases">
        <authorList>
            <person name="Scholz U."/>
            <person name="Mascher M."/>
            <person name="Fiebig A."/>
        </authorList>
    </citation>
    <scope>NUCLEOTIDE SEQUENCE [LARGE SCALE GENOMIC DNA]</scope>
    <source>
        <strain evidence="1">cv. Morex</strain>
    </source>
</reference>
<keyword evidence="2" id="KW-1185">Reference proteome</keyword>
<proteinExistence type="predicted"/>
<evidence type="ECO:0000313" key="1">
    <source>
        <dbReference type="EnsemblPlants" id="HORVU.MOREX.r3.5HG0490170.1.CDS1"/>
    </source>
</evidence>
<dbReference type="PANTHER" id="PTHR46632:SF18">
    <property type="entry name" value="OS01G0122200 PROTEIN"/>
    <property type="match status" value="1"/>
</dbReference>
<accession>A0A8I6XRD7</accession>
<dbReference type="InterPro" id="IPR044286">
    <property type="entry name" value="SINL_plant"/>
</dbReference>
<dbReference type="PANTHER" id="PTHR46632">
    <property type="entry name" value="E3 UBIQUITIN-PROTEIN LIGASE SINA-LIKE 4"/>
    <property type="match status" value="1"/>
</dbReference>
<reference evidence="2" key="1">
    <citation type="journal article" date="2012" name="Nature">
        <title>A physical, genetic and functional sequence assembly of the barley genome.</title>
        <authorList>
            <consortium name="The International Barley Genome Sequencing Consortium"/>
            <person name="Mayer K.F."/>
            <person name="Waugh R."/>
            <person name="Brown J.W."/>
            <person name="Schulman A."/>
            <person name="Langridge P."/>
            <person name="Platzer M."/>
            <person name="Fincher G.B."/>
            <person name="Muehlbauer G.J."/>
            <person name="Sato K."/>
            <person name="Close T.J."/>
            <person name="Wise R.P."/>
            <person name="Stein N."/>
        </authorList>
    </citation>
    <scope>NUCLEOTIDE SEQUENCE [LARGE SCALE GENOMIC DNA]</scope>
    <source>
        <strain evidence="2">cv. Morex</strain>
    </source>
</reference>
<dbReference type="EnsemblPlants" id="HORVU.MOREX.r3.5HG0490170.1">
    <property type="protein sequence ID" value="HORVU.MOREX.r3.5HG0490170.1.CDS1"/>
    <property type="gene ID" value="HORVU.MOREX.r3.5HG0490170"/>
</dbReference>
<reference evidence="1" key="3">
    <citation type="submission" date="2022-01" db="UniProtKB">
        <authorList>
            <consortium name="EnsemblPlants"/>
        </authorList>
    </citation>
    <scope>IDENTIFICATION</scope>
    <source>
        <strain evidence="1">subsp. vulgare</strain>
    </source>
</reference>
<dbReference type="AlphaFoldDB" id="A0A8I6XRD7"/>
<dbReference type="Proteomes" id="UP000011116">
    <property type="component" value="Chromosome 5H"/>
</dbReference>
<dbReference type="Gramene" id="HORVU.MOREX.r3.5HG0490170.1">
    <property type="protein sequence ID" value="HORVU.MOREX.r3.5HG0490170.1.CDS1"/>
    <property type="gene ID" value="HORVU.MOREX.r3.5HG0490170"/>
</dbReference>
<name>A0A8I6XRD7_HORVV</name>
<organism evidence="1 2">
    <name type="scientific">Hordeum vulgare subsp. vulgare</name>
    <name type="common">Domesticated barley</name>
    <dbReference type="NCBI Taxonomy" id="112509"/>
    <lineage>
        <taxon>Eukaryota</taxon>
        <taxon>Viridiplantae</taxon>
        <taxon>Streptophyta</taxon>
        <taxon>Embryophyta</taxon>
        <taxon>Tracheophyta</taxon>
        <taxon>Spermatophyta</taxon>
        <taxon>Magnoliopsida</taxon>
        <taxon>Liliopsida</taxon>
        <taxon>Poales</taxon>
        <taxon>Poaceae</taxon>
        <taxon>BOP clade</taxon>
        <taxon>Pooideae</taxon>
        <taxon>Triticodae</taxon>
        <taxon>Triticeae</taxon>
        <taxon>Hordeinae</taxon>
        <taxon>Hordeum</taxon>
    </lineage>
</organism>
<evidence type="ECO:0000313" key="2">
    <source>
        <dbReference type="Proteomes" id="UP000011116"/>
    </source>
</evidence>
<protein>
    <submittedName>
        <fullName evidence="1">Uncharacterized protein</fullName>
    </submittedName>
</protein>
<sequence length="133" mass="14079">MPVHRVQYGKVLVLQVPATLEPRGLLLGDEDGRTFLIVGGALGAGAAVSAVCIRAEAVVWPRYTLKVWASGPAPAPNRKGKADTVMAEIEVTSNTARGAVEELAYLAVPPKLLVGAGASRWMSLKIRIDKFTS</sequence>